<evidence type="ECO:0000256" key="6">
    <source>
        <dbReference type="ARBA" id="ARBA00022691"/>
    </source>
</evidence>
<dbReference type="SMART" id="SM00317">
    <property type="entry name" value="SET"/>
    <property type="match status" value="1"/>
</dbReference>
<dbReference type="GO" id="GO:0005694">
    <property type="term" value="C:chromosome"/>
    <property type="evidence" value="ECO:0007669"/>
    <property type="project" value="UniProtKB-SubCell"/>
</dbReference>
<dbReference type="InterPro" id="IPR046341">
    <property type="entry name" value="SET_dom_sf"/>
</dbReference>
<evidence type="ECO:0000313" key="10">
    <source>
        <dbReference type="EMBL" id="KAF2852265.1"/>
    </source>
</evidence>
<dbReference type="SUPFAM" id="SSF82199">
    <property type="entry name" value="SET domain"/>
    <property type="match status" value="1"/>
</dbReference>
<dbReference type="GO" id="GO:0005634">
    <property type="term" value="C:nucleus"/>
    <property type="evidence" value="ECO:0007669"/>
    <property type="project" value="UniProtKB-SubCell"/>
</dbReference>
<sequence>MVVLSTLPRFHYRRANPPPPRTLRATTTNRKGATRVVRHTLRNVISRRKWAPYARPPAWPSGLNFPTDFPKAAVFDYGALKKKGEEYYGDMQHYLVIASLAKCEGLACPRPNLPRNARTAANLCACTVARWEDHLTYPWIQDNIRLEHIDNTKGIGTIARRNFAAGEVLGEYSGEIIPDDAVEECNGLYHLHISPELDGEPIGSDRKPEFIYFIDSGNVGDWTRFVNHSCAPNTSFDTVRVGDGVRCHLIATQEIQAGQEITTDYGKDYWDLMAFYCACGQAKCRYTDGWKEKEAREKQATKREAKKREAKKREAKKREAKKKKNLKK</sequence>
<feature type="region of interest" description="Disordered" evidence="8">
    <location>
        <begin position="292"/>
        <end position="328"/>
    </location>
</feature>
<dbReference type="InterPro" id="IPR050777">
    <property type="entry name" value="SET2_Histone-Lys_MeTrsfase"/>
</dbReference>
<keyword evidence="11" id="KW-1185">Reference proteome</keyword>
<dbReference type="GO" id="GO:0008168">
    <property type="term" value="F:methyltransferase activity"/>
    <property type="evidence" value="ECO:0007669"/>
    <property type="project" value="UniProtKB-KW"/>
</dbReference>
<evidence type="ECO:0000259" key="9">
    <source>
        <dbReference type="PROSITE" id="PS50280"/>
    </source>
</evidence>
<reference evidence="10" key="1">
    <citation type="submission" date="2020-01" db="EMBL/GenBank/DDBJ databases">
        <authorList>
            <consortium name="DOE Joint Genome Institute"/>
            <person name="Haridas S."/>
            <person name="Albert R."/>
            <person name="Binder M."/>
            <person name="Bloem J."/>
            <person name="Labutti K."/>
            <person name="Salamov A."/>
            <person name="Andreopoulos B."/>
            <person name="Baker S.E."/>
            <person name="Barry K."/>
            <person name="Bills G."/>
            <person name="Bluhm B.H."/>
            <person name="Cannon C."/>
            <person name="Castanera R."/>
            <person name="Culley D.E."/>
            <person name="Daum C."/>
            <person name="Ezra D."/>
            <person name="Gonzalez J.B."/>
            <person name="Henrissat B."/>
            <person name="Kuo A."/>
            <person name="Liang C."/>
            <person name="Lipzen A."/>
            <person name="Lutzoni F."/>
            <person name="Magnuson J."/>
            <person name="Mondo S."/>
            <person name="Nolan M."/>
            <person name="Ohm R."/>
            <person name="Pangilinan J."/>
            <person name="Park H.-J."/>
            <person name="Ramirez L."/>
            <person name="Alfaro M."/>
            <person name="Sun H."/>
            <person name="Tritt A."/>
            <person name="Yoshinaga Y."/>
            <person name="Zwiers L.-H."/>
            <person name="Turgeon B.G."/>
            <person name="Goodwin S.B."/>
            <person name="Spatafora J.W."/>
            <person name="Crous P.W."/>
            <person name="Grigoriev I.V."/>
        </authorList>
    </citation>
    <scope>NUCLEOTIDE SEQUENCE</scope>
    <source>
        <strain evidence="10">IPT5</strain>
    </source>
</reference>
<name>A0A6A7BCS5_9PLEO</name>
<protein>
    <submittedName>
        <fullName evidence="10">SET domain-containing protein</fullName>
    </submittedName>
</protein>
<dbReference type="Pfam" id="PF00856">
    <property type="entry name" value="SET"/>
    <property type="match status" value="1"/>
</dbReference>
<evidence type="ECO:0000256" key="3">
    <source>
        <dbReference type="ARBA" id="ARBA00022454"/>
    </source>
</evidence>
<organism evidence="10 11">
    <name type="scientific">Plenodomus tracheiphilus IPT5</name>
    <dbReference type="NCBI Taxonomy" id="1408161"/>
    <lineage>
        <taxon>Eukaryota</taxon>
        <taxon>Fungi</taxon>
        <taxon>Dikarya</taxon>
        <taxon>Ascomycota</taxon>
        <taxon>Pezizomycotina</taxon>
        <taxon>Dothideomycetes</taxon>
        <taxon>Pleosporomycetidae</taxon>
        <taxon>Pleosporales</taxon>
        <taxon>Pleosporineae</taxon>
        <taxon>Leptosphaeriaceae</taxon>
        <taxon>Plenodomus</taxon>
    </lineage>
</organism>
<dbReference type="Proteomes" id="UP000799423">
    <property type="component" value="Unassembled WGS sequence"/>
</dbReference>
<gene>
    <name evidence="10" type="ORF">T440DRAFT_526796</name>
</gene>
<proteinExistence type="predicted"/>
<dbReference type="InterPro" id="IPR001214">
    <property type="entry name" value="SET_dom"/>
</dbReference>
<dbReference type="Gene3D" id="2.170.270.10">
    <property type="entry name" value="SET domain"/>
    <property type="match status" value="1"/>
</dbReference>
<evidence type="ECO:0000256" key="1">
    <source>
        <dbReference type="ARBA" id="ARBA00004123"/>
    </source>
</evidence>
<feature type="compositionally biased region" description="Basic and acidic residues" evidence="8">
    <location>
        <begin position="292"/>
        <end position="307"/>
    </location>
</feature>
<feature type="compositionally biased region" description="Basic residues" evidence="8">
    <location>
        <begin position="308"/>
        <end position="328"/>
    </location>
</feature>
<evidence type="ECO:0000256" key="8">
    <source>
        <dbReference type="SAM" id="MobiDB-lite"/>
    </source>
</evidence>
<evidence type="ECO:0000313" key="11">
    <source>
        <dbReference type="Proteomes" id="UP000799423"/>
    </source>
</evidence>
<evidence type="ECO:0000256" key="5">
    <source>
        <dbReference type="ARBA" id="ARBA00022679"/>
    </source>
</evidence>
<evidence type="ECO:0000256" key="7">
    <source>
        <dbReference type="ARBA" id="ARBA00023242"/>
    </source>
</evidence>
<comment type="subcellular location">
    <subcellularLocation>
        <location evidence="2">Chromosome</location>
    </subcellularLocation>
    <subcellularLocation>
        <location evidence="1">Nucleus</location>
    </subcellularLocation>
</comment>
<evidence type="ECO:0000256" key="2">
    <source>
        <dbReference type="ARBA" id="ARBA00004286"/>
    </source>
</evidence>
<keyword evidence="7" id="KW-0539">Nucleus</keyword>
<feature type="domain" description="SET" evidence="9">
    <location>
        <begin position="142"/>
        <end position="266"/>
    </location>
</feature>
<dbReference type="OrthoDB" id="308383at2759"/>
<dbReference type="PANTHER" id="PTHR22884">
    <property type="entry name" value="SET DOMAIN PROTEINS"/>
    <property type="match status" value="1"/>
</dbReference>
<accession>A0A6A7BCS5</accession>
<dbReference type="GO" id="GO:0032259">
    <property type="term" value="P:methylation"/>
    <property type="evidence" value="ECO:0007669"/>
    <property type="project" value="UniProtKB-KW"/>
</dbReference>
<keyword evidence="5" id="KW-0808">Transferase</keyword>
<keyword evidence="3" id="KW-0158">Chromosome</keyword>
<keyword evidence="4" id="KW-0489">Methyltransferase</keyword>
<dbReference type="PROSITE" id="PS50280">
    <property type="entry name" value="SET"/>
    <property type="match status" value="1"/>
</dbReference>
<keyword evidence="6" id="KW-0949">S-adenosyl-L-methionine</keyword>
<evidence type="ECO:0000256" key="4">
    <source>
        <dbReference type="ARBA" id="ARBA00022603"/>
    </source>
</evidence>
<dbReference type="EMBL" id="MU006299">
    <property type="protein sequence ID" value="KAF2852265.1"/>
    <property type="molecule type" value="Genomic_DNA"/>
</dbReference>
<dbReference type="AlphaFoldDB" id="A0A6A7BCS5"/>